<feature type="compositionally biased region" description="Pro residues" evidence="7">
    <location>
        <begin position="690"/>
        <end position="706"/>
    </location>
</feature>
<dbReference type="PROSITE" id="PS50082">
    <property type="entry name" value="WD_REPEATS_2"/>
    <property type="match status" value="1"/>
</dbReference>
<comment type="subcellular location">
    <subcellularLocation>
        <location evidence="1">Cytoplasm</location>
    </subcellularLocation>
</comment>
<evidence type="ECO:0000256" key="5">
    <source>
        <dbReference type="PROSITE-ProRule" id="PRU00221"/>
    </source>
</evidence>
<feature type="compositionally biased region" description="Low complexity" evidence="7">
    <location>
        <begin position="975"/>
        <end position="988"/>
    </location>
</feature>
<dbReference type="InterPro" id="IPR036322">
    <property type="entry name" value="WD40_repeat_dom_sf"/>
</dbReference>
<feature type="region of interest" description="Disordered" evidence="7">
    <location>
        <begin position="583"/>
        <end position="622"/>
    </location>
</feature>
<feature type="compositionally biased region" description="Low complexity" evidence="7">
    <location>
        <begin position="905"/>
        <end position="936"/>
    </location>
</feature>
<name>A0A9P8D1V5_MORAP</name>
<feature type="repeat" description="WD" evidence="5">
    <location>
        <begin position="253"/>
        <end position="287"/>
    </location>
</feature>
<proteinExistence type="inferred from homology"/>
<dbReference type="PANTHER" id="PTHR10241:SF25">
    <property type="entry name" value="TOMOSYN, ISOFORM C"/>
    <property type="match status" value="1"/>
</dbReference>
<dbReference type="GO" id="GO:0005886">
    <property type="term" value="C:plasma membrane"/>
    <property type="evidence" value="ECO:0007669"/>
    <property type="project" value="TreeGrafter"/>
</dbReference>
<feature type="domain" description="V-SNARE coiled-coil homology" evidence="8">
    <location>
        <begin position="1235"/>
        <end position="1299"/>
    </location>
</feature>
<keyword evidence="3" id="KW-0268">Exocytosis</keyword>
<protein>
    <recommendedName>
        <fullName evidence="8">V-SNARE coiled-coil homology domain-containing protein</fullName>
    </recommendedName>
</protein>
<dbReference type="InterPro" id="IPR013905">
    <property type="entry name" value="Lgl_C_dom"/>
</dbReference>
<comment type="similarity">
    <text evidence="2">Belongs to the WD repeat L(2)GL family.</text>
</comment>
<evidence type="ECO:0000256" key="1">
    <source>
        <dbReference type="ARBA" id="ARBA00004496"/>
    </source>
</evidence>
<sequence>MAFLNKLKAVVQTEGSRGIRQVLQKEGTKRFAQDLSAHLDLEALSFCETRRYGLPALVSAIAVDPVQGLLASGTFKGAIAVTGAPEVTCYLELEEAVSVKMLAFQPGAPVLIVIDAKNAITIFDLIKKQRLFVRNARNIVTCMELLSGSNWLFHGLRDGTVDVFDVYRGQAVPYRIPNIIPEGQKHSLVVSIKTHPKDNNQLLIAYNTGIALWNLKTKAVIHTYIYEIPPGAMGGLVASEGMFGVNESRYPHVTVIAWRPDGLGFVSGYDDGCFVFWDVRQERPLLARTIHEVQVNVPGIRPVFERTTSQFVPIYQLSWCLHSNLEDTTLIVAGGTSSVDMFGLHLFDYPAKADYRSPRRHQTLAMESDILDFVVLPRNSPWYNGALDPVSILVLTNRGGVRSFAFNPPHTVQAIPSCLSMVEPRMILSKVYGQLPVEMYDRLVHGHESRGGHSTSTRIPLRGLQLAPVDEARLCRDILVTAHTDCSIRFWEGASFRPLYHLTVELGTLFFKNQADIVAFEFSVPSQVLAVGFSNGNWIYTRISSEGLSRQSSIARSDLEQAMEDSMATHMTEALRISEHDNPMAKDRNESSPPSPLQSDPASRHSLEKGPVPEQGSAPQPDVVHVEVGQPSHVQEASLSDQSPHPTVLTTQDQGLVVPSSAAEDINARVPAPPLDPVAVRDLPPGELNPAPPFPDRAPSPCLPPRPQFVEASLPSDSVFHSVFKSTSHLGRINQVAVSGCGLVAVSDEFYSLSITDAWSGKVLHVEDLKVVMLDRDKPTPTNDGGESVNRDRGTHAPNTQADMAPVDPATLQRVGVVISSLQFVVSTTCDQEKIPSLLLIAGSTQGIYLIYAVSPLDFTTTPTQPRRVRRVECFQTKEQCTSVQTSIINVISPSDTAASAATALQSTSSVSTASTLSSQSSGSSDRMNHPHPSQAHNHHHPPRPNETDLGSTKGHRPSESESSSHLMSKEGAGSSSNSSSSNSSSSSTTVVKPSIYSSWKETQEKVKSKAQQRLNYLVLVSEYGLRLHMNCTSRRIHKIDLSSPNGLGLSNKTGRILAANVVYHGGACCILCLTESGRVLLWSVPKLELIPLPIPGGELFLPIVLEPERLRESVILPDGRIFVPILKFEYRMYSLWGHDRWIQTSKGLVQEKSAETSTFLQVYDHGVQIPPRPTHTAAAQSRGWFGLGSAPEEAPSQEDLDELLGGDHYRPENPILKRAGVKGPPGVAPPPPPKDGSGGGATSGIAGMMNETLQGLDERGKKLGLLGDKTAEMSAASNDFLAAARELNAKNANKKWYEL</sequence>
<feature type="region of interest" description="Disordered" evidence="7">
    <location>
        <begin position="776"/>
        <end position="806"/>
    </location>
</feature>
<organism evidence="9 10">
    <name type="scientific">Mortierella alpina</name>
    <name type="common">Oleaginous fungus</name>
    <name type="synonym">Mortierella renispora</name>
    <dbReference type="NCBI Taxonomy" id="64518"/>
    <lineage>
        <taxon>Eukaryota</taxon>
        <taxon>Fungi</taxon>
        <taxon>Fungi incertae sedis</taxon>
        <taxon>Mucoromycota</taxon>
        <taxon>Mortierellomycotina</taxon>
        <taxon>Mortierellomycetes</taxon>
        <taxon>Mortierellales</taxon>
        <taxon>Mortierellaceae</taxon>
        <taxon>Mortierella</taxon>
    </lineage>
</organism>
<dbReference type="Gene3D" id="1.20.5.110">
    <property type="match status" value="1"/>
</dbReference>
<evidence type="ECO:0000256" key="6">
    <source>
        <dbReference type="PROSITE-ProRule" id="PRU00290"/>
    </source>
</evidence>
<keyword evidence="4" id="KW-0963">Cytoplasm</keyword>
<evidence type="ECO:0000313" key="10">
    <source>
        <dbReference type="Proteomes" id="UP000717515"/>
    </source>
</evidence>
<dbReference type="EMBL" id="JAIFTL010000035">
    <property type="protein sequence ID" value="KAG9325645.1"/>
    <property type="molecule type" value="Genomic_DNA"/>
</dbReference>
<gene>
    <name evidence="9" type="ORF">KVV02_001129</name>
</gene>
<dbReference type="SUPFAM" id="SSF50978">
    <property type="entry name" value="WD40 repeat-like"/>
    <property type="match status" value="1"/>
</dbReference>
<keyword evidence="6" id="KW-0175">Coiled coil</keyword>
<feature type="region of interest" description="Disordered" evidence="7">
    <location>
        <begin position="667"/>
        <end position="706"/>
    </location>
</feature>
<keyword evidence="5" id="KW-0853">WD repeat</keyword>
<evidence type="ECO:0000313" key="9">
    <source>
        <dbReference type="EMBL" id="KAG9325645.1"/>
    </source>
</evidence>
<dbReference type="Gene3D" id="2.130.10.10">
    <property type="entry name" value="YVTN repeat-like/Quinoprotein amine dehydrogenase"/>
    <property type="match status" value="2"/>
</dbReference>
<dbReference type="GO" id="GO:0005737">
    <property type="term" value="C:cytoplasm"/>
    <property type="evidence" value="ECO:0007669"/>
    <property type="project" value="UniProtKB-SubCell"/>
</dbReference>
<dbReference type="CDD" id="cd15873">
    <property type="entry name" value="R-SNARE_STXBP5_6"/>
    <property type="match status" value="1"/>
</dbReference>
<dbReference type="InterPro" id="IPR042855">
    <property type="entry name" value="V_SNARE_CC"/>
</dbReference>
<accession>A0A9P8D1V5</accession>
<dbReference type="GO" id="GO:0019905">
    <property type="term" value="F:syntaxin binding"/>
    <property type="evidence" value="ECO:0007669"/>
    <property type="project" value="TreeGrafter"/>
</dbReference>
<dbReference type="InterPro" id="IPR001680">
    <property type="entry name" value="WD40_rpt"/>
</dbReference>
<evidence type="ECO:0000256" key="7">
    <source>
        <dbReference type="SAM" id="MobiDB-lite"/>
    </source>
</evidence>
<dbReference type="PANTHER" id="PTHR10241">
    <property type="entry name" value="LETHAL 2 GIANT LARVAE PROTEIN"/>
    <property type="match status" value="1"/>
</dbReference>
<dbReference type="Pfam" id="PF08596">
    <property type="entry name" value="Lgl_C"/>
    <property type="match status" value="1"/>
</dbReference>
<evidence type="ECO:0000259" key="8">
    <source>
        <dbReference type="PROSITE" id="PS50892"/>
    </source>
</evidence>
<feature type="region of interest" description="Disordered" evidence="7">
    <location>
        <begin position="905"/>
        <end position="990"/>
    </location>
</feature>
<dbReference type="GO" id="GO:0006887">
    <property type="term" value="P:exocytosis"/>
    <property type="evidence" value="ECO:0007669"/>
    <property type="project" value="UniProtKB-KW"/>
</dbReference>
<dbReference type="SMART" id="SM00320">
    <property type="entry name" value="WD40"/>
    <property type="match status" value="3"/>
</dbReference>
<evidence type="ECO:0000256" key="4">
    <source>
        <dbReference type="ARBA" id="ARBA00022490"/>
    </source>
</evidence>
<dbReference type="GO" id="GO:0006893">
    <property type="term" value="P:Golgi to plasma membrane transport"/>
    <property type="evidence" value="ECO:0007669"/>
    <property type="project" value="TreeGrafter"/>
</dbReference>
<dbReference type="PROSITE" id="PS50892">
    <property type="entry name" value="V_SNARE"/>
    <property type="match status" value="1"/>
</dbReference>
<dbReference type="GO" id="GO:0045159">
    <property type="term" value="F:myosin II binding"/>
    <property type="evidence" value="ECO:0007669"/>
    <property type="project" value="TreeGrafter"/>
</dbReference>
<evidence type="ECO:0000256" key="3">
    <source>
        <dbReference type="ARBA" id="ARBA00022483"/>
    </source>
</evidence>
<dbReference type="Proteomes" id="UP000717515">
    <property type="component" value="Unassembled WGS sequence"/>
</dbReference>
<feature type="region of interest" description="Disordered" evidence="7">
    <location>
        <begin position="1218"/>
        <end position="1245"/>
    </location>
</feature>
<dbReference type="SUPFAM" id="SSF58038">
    <property type="entry name" value="SNARE fusion complex"/>
    <property type="match status" value="1"/>
</dbReference>
<dbReference type="GO" id="GO:0005096">
    <property type="term" value="F:GTPase activator activity"/>
    <property type="evidence" value="ECO:0007669"/>
    <property type="project" value="TreeGrafter"/>
</dbReference>
<evidence type="ECO:0000256" key="2">
    <source>
        <dbReference type="ARBA" id="ARBA00008070"/>
    </source>
</evidence>
<dbReference type="InterPro" id="IPR015943">
    <property type="entry name" value="WD40/YVTN_repeat-like_dom_sf"/>
</dbReference>
<reference evidence="9" key="1">
    <citation type="submission" date="2021-07" db="EMBL/GenBank/DDBJ databases">
        <title>Draft genome of Mortierella alpina, strain LL118, isolated from an aspen leaf litter sample.</title>
        <authorList>
            <person name="Yang S."/>
            <person name="Vinatzer B.A."/>
        </authorList>
    </citation>
    <scope>NUCLEOTIDE SEQUENCE</scope>
    <source>
        <strain evidence="9">LL118</strain>
    </source>
</reference>
<comment type="caution">
    <text evidence="9">The sequence shown here is derived from an EMBL/GenBank/DDBJ whole genome shotgun (WGS) entry which is preliminary data.</text>
</comment>